<reference evidence="1 2" key="1">
    <citation type="submission" date="2015-06" db="EMBL/GenBank/DDBJ databases">
        <title>Improved classification and identification of acetic acid bacteria using matrix-assisted laser desorption/ionization time-of-flight mass spectrometry; Gluconobacter nephelii and Gluconobacter uchimurae are later heterotypic synonyms of Gluconobacter japonicus and Gluconobacter oxydans, respectively.</title>
        <authorList>
            <person name="Li L."/>
            <person name="Cleenwerck I."/>
            <person name="De Vuyst L."/>
            <person name="Vandamme P."/>
        </authorList>
    </citation>
    <scope>NUCLEOTIDE SEQUENCE [LARGE SCALE GENOMIC DNA]</scope>
    <source>
        <strain evidence="1 2">LMG 1699</strain>
    </source>
</reference>
<evidence type="ECO:0000313" key="1">
    <source>
        <dbReference type="EMBL" id="KXV68140.1"/>
    </source>
</evidence>
<gene>
    <name evidence="1" type="ORF">AD951_12510</name>
</gene>
<organism evidence="1 2">
    <name type="scientific">Acetobacter malorum</name>
    <dbReference type="NCBI Taxonomy" id="178901"/>
    <lineage>
        <taxon>Bacteria</taxon>
        <taxon>Pseudomonadati</taxon>
        <taxon>Pseudomonadota</taxon>
        <taxon>Alphaproteobacteria</taxon>
        <taxon>Acetobacterales</taxon>
        <taxon>Acetobacteraceae</taxon>
        <taxon>Acetobacter</taxon>
    </lineage>
</organism>
<dbReference type="EMBL" id="LHZX01000312">
    <property type="protein sequence ID" value="KXV68140.1"/>
    <property type="molecule type" value="Genomic_DNA"/>
</dbReference>
<dbReference type="RefSeq" id="WP_061502261.1">
    <property type="nucleotide sequence ID" value="NZ_LHZX01000312.1"/>
</dbReference>
<dbReference type="AlphaFoldDB" id="A0A149UJJ1"/>
<dbReference type="PATRIC" id="fig|178901.14.peg.1444"/>
<protein>
    <submittedName>
        <fullName evidence="1">Uncharacterized protein</fullName>
    </submittedName>
</protein>
<sequence length="159" mass="16869">MSVPAIKTATKKAIQHIGGIDAAATICRVGRSQLSDYGNRDSAQVVPVDVAVDLDSCAQEPLILAAMAYAEGFRLVPVKFSGSGHIPKELAKFSRFSSDVLQEGIESLEDGRVDVAEARAILEHVQPSRMAMDRLEHALHKIIAEGKPHIVGSGQSGAA</sequence>
<accession>A0A149UJJ1</accession>
<proteinExistence type="predicted"/>
<name>A0A149UJJ1_9PROT</name>
<dbReference type="Proteomes" id="UP000075377">
    <property type="component" value="Unassembled WGS sequence"/>
</dbReference>
<evidence type="ECO:0000313" key="2">
    <source>
        <dbReference type="Proteomes" id="UP000075377"/>
    </source>
</evidence>
<comment type="caution">
    <text evidence="1">The sequence shown here is derived from an EMBL/GenBank/DDBJ whole genome shotgun (WGS) entry which is preliminary data.</text>
</comment>
<dbReference type="OrthoDB" id="7268744at2"/>